<feature type="chain" id="PRO_5029657878" description="TPX2 C-terminal domain-containing protein" evidence="8">
    <location>
        <begin position="22"/>
        <end position="121"/>
    </location>
</feature>
<protein>
    <recommendedName>
        <fullName evidence="9">TPX2 C-terminal domain-containing protein</fullName>
    </recommendedName>
</protein>
<comment type="subcellular location">
    <subcellularLocation>
        <location evidence="1">Cytoplasm</location>
        <location evidence="1">Cytoskeleton</location>
    </subcellularLocation>
</comment>
<name>A0A7I8KAB2_SPIIN</name>
<feature type="signal peptide" evidence="8">
    <location>
        <begin position="1"/>
        <end position="21"/>
    </location>
</feature>
<keyword evidence="5" id="KW-0206">Cytoskeleton</keyword>
<keyword evidence="8" id="KW-0732">Signal</keyword>
<dbReference type="Proteomes" id="UP000663760">
    <property type="component" value="Chromosome 4"/>
</dbReference>
<evidence type="ECO:0000256" key="3">
    <source>
        <dbReference type="ARBA" id="ARBA00022490"/>
    </source>
</evidence>
<evidence type="ECO:0000256" key="7">
    <source>
        <dbReference type="SAM" id="MobiDB-lite"/>
    </source>
</evidence>
<keyword evidence="4" id="KW-0493">Microtubule</keyword>
<evidence type="ECO:0000259" key="9">
    <source>
        <dbReference type="Pfam" id="PF06886"/>
    </source>
</evidence>
<dbReference type="AlphaFoldDB" id="A0A7I8KAB2"/>
<keyword evidence="6" id="KW-0175">Coiled coil</keyword>
<dbReference type="PANTHER" id="PTHR46372:SF26">
    <property type="entry name" value="(WILD MALAYSIAN BANANA) HYPOTHETICAL PROTEIN"/>
    <property type="match status" value="1"/>
</dbReference>
<feature type="domain" description="TPX2 C-terminal" evidence="9">
    <location>
        <begin position="34"/>
        <end position="114"/>
    </location>
</feature>
<dbReference type="EMBL" id="LR746267">
    <property type="protein sequence ID" value="CAA7394717.1"/>
    <property type="molecule type" value="Genomic_DNA"/>
</dbReference>
<evidence type="ECO:0000256" key="4">
    <source>
        <dbReference type="ARBA" id="ARBA00022701"/>
    </source>
</evidence>
<feature type="coiled-coil region" evidence="6">
    <location>
        <begin position="59"/>
        <end position="86"/>
    </location>
</feature>
<evidence type="ECO:0000313" key="10">
    <source>
        <dbReference type="EMBL" id="CAA7394717.1"/>
    </source>
</evidence>
<dbReference type="InterPro" id="IPR044806">
    <property type="entry name" value="WVD2/WDL1-4"/>
</dbReference>
<evidence type="ECO:0000256" key="5">
    <source>
        <dbReference type="ARBA" id="ARBA00023212"/>
    </source>
</evidence>
<evidence type="ECO:0000256" key="8">
    <source>
        <dbReference type="SAM" id="SignalP"/>
    </source>
</evidence>
<evidence type="ECO:0000256" key="1">
    <source>
        <dbReference type="ARBA" id="ARBA00004245"/>
    </source>
</evidence>
<dbReference type="GO" id="GO:0008017">
    <property type="term" value="F:microtubule binding"/>
    <property type="evidence" value="ECO:0007669"/>
    <property type="project" value="InterPro"/>
</dbReference>
<evidence type="ECO:0000256" key="2">
    <source>
        <dbReference type="ARBA" id="ARBA00005885"/>
    </source>
</evidence>
<dbReference type="InterPro" id="IPR027329">
    <property type="entry name" value="TPX2_C"/>
</dbReference>
<evidence type="ECO:0000313" key="11">
    <source>
        <dbReference type="Proteomes" id="UP000663760"/>
    </source>
</evidence>
<dbReference type="GO" id="GO:0000226">
    <property type="term" value="P:microtubule cytoskeleton organization"/>
    <property type="evidence" value="ECO:0007669"/>
    <property type="project" value="InterPro"/>
</dbReference>
<dbReference type="Pfam" id="PF06886">
    <property type="entry name" value="TPX2"/>
    <property type="match status" value="1"/>
</dbReference>
<sequence>MGQHVRLSGLMHLNLLGAVLPVPPPPGKNGGSGFSFRSEERAEKRKEVIFNLQREPQFFQRLEEKFQAIEAEKTDLEARSKESQEAEIKELRKRLIFKAAPMPSFYREPPPPKVELKKVGS</sequence>
<dbReference type="OrthoDB" id="1925970at2759"/>
<accession>A0A7I8KAB2</accession>
<keyword evidence="11" id="KW-1185">Reference proteome</keyword>
<organism evidence="10 11">
    <name type="scientific">Spirodela intermedia</name>
    <name type="common">Intermediate duckweed</name>
    <dbReference type="NCBI Taxonomy" id="51605"/>
    <lineage>
        <taxon>Eukaryota</taxon>
        <taxon>Viridiplantae</taxon>
        <taxon>Streptophyta</taxon>
        <taxon>Embryophyta</taxon>
        <taxon>Tracheophyta</taxon>
        <taxon>Spermatophyta</taxon>
        <taxon>Magnoliopsida</taxon>
        <taxon>Liliopsida</taxon>
        <taxon>Araceae</taxon>
        <taxon>Lemnoideae</taxon>
        <taxon>Spirodela</taxon>
    </lineage>
</organism>
<evidence type="ECO:0000256" key="6">
    <source>
        <dbReference type="SAM" id="Coils"/>
    </source>
</evidence>
<dbReference type="GO" id="GO:0005874">
    <property type="term" value="C:microtubule"/>
    <property type="evidence" value="ECO:0007669"/>
    <property type="project" value="UniProtKB-KW"/>
</dbReference>
<keyword evidence="3" id="KW-0963">Cytoplasm</keyword>
<reference evidence="10" key="1">
    <citation type="submission" date="2020-02" db="EMBL/GenBank/DDBJ databases">
        <authorList>
            <person name="Scholz U."/>
            <person name="Mascher M."/>
            <person name="Fiebig A."/>
        </authorList>
    </citation>
    <scope>NUCLEOTIDE SEQUENCE</scope>
</reference>
<dbReference type="PANTHER" id="PTHR46372">
    <property type="entry name" value="PROTEIN WVD2-LIKE 3"/>
    <property type="match status" value="1"/>
</dbReference>
<proteinExistence type="inferred from homology"/>
<feature type="region of interest" description="Disordered" evidence="7">
    <location>
        <begin position="102"/>
        <end position="121"/>
    </location>
</feature>
<gene>
    <name evidence="10" type="ORF">SI8410_04005378</name>
</gene>
<comment type="similarity">
    <text evidence="2">Belongs to the TPX2 family.</text>
</comment>